<dbReference type="HOGENOM" id="CLU_2792192_0_0_11"/>
<proteinExistence type="predicted"/>
<evidence type="ECO:0000256" key="1">
    <source>
        <dbReference type="SAM" id="MobiDB-lite"/>
    </source>
</evidence>
<evidence type="ECO:0000313" key="3">
    <source>
        <dbReference type="Proteomes" id="UP000029482"/>
    </source>
</evidence>
<dbReference type="AlphaFoldDB" id="A0A089XAM0"/>
<keyword evidence="3" id="KW-1185">Reference proteome</keyword>
<dbReference type="Proteomes" id="UP000029482">
    <property type="component" value="Chromosome"/>
</dbReference>
<feature type="region of interest" description="Disordered" evidence="1">
    <location>
        <begin position="47"/>
        <end position="68"/>
    </location>
</feature>
<evidence type="ECO:0000313" key="2">
    <source>
        <dbReference type="EMBL" id="AIS01003.1"/>
    </source>
</evidence>
<organism evidence="2 3">
    <name type="scientific">Streptomyces glaucescens</name>
    <dbReference type="NCBI Taxonomy" id="1907"/>
    <lineage>
        <taxon>Bacteria</taxon>
        <taxon>Bacillati</taxon>
        <taxon>Actinomycetota</taxon>
        <taxon>Actinomycetes</taxon>
        <taxon>Kitasatosporales</taxon>
        <taxon>Streptomycetaceae</taxon>
        <taxon>Streptomyces</taxon>
    </lineage>
</organism>
<protein>
    <submittedName>
        <fullName evidence="2">Uncharacterized protein</fullName>
    </submittedName>
</protein>
<gene>
    <name evidence="2" type="ORF">SGLAU_25325</name>
</gene>
<reference evidence="3" key="1">
    <citation type="journal article" date="2015" name="J. Biotechnol.">
        <title>Complete genome sequence of the actinobacterium Streptomyces glaucescens GLA.O (DSM 40922) consisting of a linear chromosome and one linear plasmid.</title>
        <authorList>
            <person name="Ortseifen V."/>
            <person name="Winkler A."/>
            <person name="Albersmeier A."/>
            <person name="Wendler S."/>
            <person name="Puhler A."/>
            <person name="Kalinowski J."/>
            <person name="Ruckert C."/>
        </authorList>
    </citation>
    <scope>NUCLEOTIDE SEQUENCE [LARGE SCALE GENOMIC DNA]</scope>
    <source>
        <strain evidence="3">DSM 40922 / GLA O</strain>
    </source>
</reference>
<dbReference type="KEGG" id="sgu:SGLAU_25325"/>
<dbReference type="eggNOG" id="ENOG502ZGYT">
    <property type="taxonomic scope" value="Bacteria"/>
</dbReference>
<name>A0A089XAM0_STRGA</name>
<accession>A0A089XAM0</accession>
<dbReference type="EMBL" id="CP009438">
    <property type="protein sequence ID" value="AIS01003.1"/>
    <property type="molecule type" value="Genomic_DNA"/>
</dbReference>
<sequence>MHGAVPRSDELLEARIGIASDVALLVQHSTVVGWSLTAPARYLSTGFRSPAALPRHPPPATRSPSAWT</sequence>